<dbReference type="AlphaFoldDB" id="A0A8T4C7K6"/>
<name>A0A8T4C7K6_9ARCH</name>
<dbReference type="Proteomes" id="UP000774699">
    <property type="component" value="Unassembled WGS sequence"/>
</dbReference>
<protein>
    <submittedName>
        <fullName evidence="1">Uncharacterized protein</fullName>
    </submittedName>
</protein>
<dbReference type="EMBL" id="VGJJ01000055">
    <property type="protein sequence ID" value="MBM3282592.1"/>
    <property type="molecule type" value="Genomic_DNA"/>
</dbReference>
<sequence length="101" mass="10946">MNGIIFAALAGLLILSGCTSGTEAAHPQTPEFTQFAQCITSSGTLMYGSFTCLSCKKQRESFGATFSQITEIECHPNGENPQVELCLQKNIAKTPTWIREV</sequence>
<comment type="caution">
    <text evidence="1">The sequence shown here is derived from an EMBL/GenBank/DDBJ whole genome shotgun (WGS) entry which is preliminary data.</text>
</comment>
<reference evidence="1" key="1">
    <citation type="submission" date="2019-03" db="EMBL/GenBank/DDBJ databases">
        <title>Lake Tanganyika Metagenome-Assembled Genomes (MAGs).</title>
        <authorList>
            <person name="Tran P."/>
        </authorList>
    </citation>
    <scope>NUCLEOTIDE SEQUENCE</scope>
    <source>
        <strain evidence="1">M_DeepCast_50m_m2_156</strain>
    </source>
</reference>
<accession>A0A8T4C7K6</accession>
<gene>
    <name evidence="1" type="ORF">FJY86_04630</name>
</gene>
<feature type="non-terminal residue" evidence="1">
    <location>
        <position position="101"/>
    </location>
</feature>
<evidence type="ECO:0000313" key="2">
    <source>
        <dbReference type="Proteomes" id="UP000774699"/>
    </source>
</evidence>
<dbReference type="PANTHER" id="PTHR34573">
    <property type="entry name" value="VKC DOMAIN-CONTAINING PROTEIN"/>
    <property type="match status" value="1"/>
</dbReference>
<dbReference type="Gene3D" id="3.40.30.10">
    <property type="entry name" value="Glutaredoxin"/>
    <property type="match status" value="1"/>
</dbReference>
<dbReference type="PANTHER" id="PTHR34573:SF1">
    <property type="entry name" value="VITAMIN K EPOXIDE REDUCTASE DOMAIN-CONTAINING PROTEIN"/>
    <property type="match status" value="1"/>
</dbReference>
<evidence type="ECO:0000313" key="1">
    <source>
        <dbReference type="EMBL" id="MBM3282592.1"/>
    </source>
</evidence>
<proteinExistence type="predicted"/>
<organism evidence="1 2">
    <name type="scientific">Candidatus Iainarchaeum sp</name>
    <dbReference type="NCBI Taxonomy" id="3101447"/>
    <lineage>
        <taxon>Archaea</taxon>
        <taxon>Candidatus Iainarchaeota</taxon>
        <taxon>Candidatus Iainarchaeia</taxon>
        <taxon>Candidatus Iainarchaeales</taxon>
        <taxon>Candidatus Iainarchaeaceae</taxon>
        <taxon>Candidatus Iainarchaeum</taxon>
    </lineage>
</organism>